<dbReference type="RefSeq" id="WP_183881922.1">
    <property type="nucleotide sequence ID" value="NZ_JACHCE010000003.1"/>
</dbReference>
<organism evidence="1 2">
    <name type="scientific">Pedobacter cryoconitis</name>
    <dbReference type="NCBI Taxonomy" id="188932"/>
    <lineage>
        <taxon>Bacteria</taxon>
        <taxon>Pseudomonadati</taxon>
        <taxon>Bacteroidota</taxon>
        <taxon>Sphingobacteriia</taxon>
        <taxon>Sphingobacteriales</taxon>
        <taxon>Sphingobacteriaceae</taxon>
        <taxon>Pedobacter</taxon>
    </lineage>
</organism>
<proteinExistence type="predicted"/>
<dbReference type="AlphaFoldDB" id="A0A7W8ZLU8"/>
<accession>A0A7W8ZLU8</accession>
<evidence type="ECO:0000313" key="2">
    <source>
        <dbReference type="Proteomes" id="UP000537204"/>
    </source>
</evidence>
<name>A0A7W8ZLU8_9SPHI</name>
<protein>
    <submittedName>
        <fullName evidence="1">Uncharacterized protein</fullName>
    </submittedName>
</protein>
<sequence>MKDTELNKLVDLIDEVKKIDSMILLHQDLDDSRFMVDQYEAKKTQLISKLIDELVSPGIQSPKSFSLIQLIIAKFYPSFDQYRITPDDEIFKLAAAI</sequence>
<gene>
    <name evidence="1" type="ORF">HDE68_002294</name>
</gene>
<dbReference type="Proteomes" id="UP000537204">
    <property type="component" value="Unassembled WGS sequence"/>
</dbReference>
<dbReference type="EMBL" id="JACHCE010000003">
    <property type="protein sequence ID" value="MBB5636393.1"/>
    <property type="molecule type" value="Genomic_DNA"/>
</dbReference>
<evidence type="ECO:0000313" key="1">
    <source>
        <dbReference type="EMBL" id="MBB5636393.1"/>
    </source>
</evidence>
<comment type="caution">
    <text evidence="1">The sequence shown here is derived from an EMBL/GenBank/DDBJ whole genome shotgun (WGS) entry which is preliminary data.</text>
</comment>
<reference evidence="1 2" key="1">
    <citation type="submission" date="2020-08" db="EMBL/GenBank/DDBJ databases">
        <title>Genomic Encyclopedia of Type Strains, Phase IV (KMG-V): Genome sequencing to study the core and pangenomes of soil and plant-associated prokaryotes.</title>
        <authorList>
            <person name="Whitman W."/>
        </authorList>
    </citation>
    <scope>NUCLEOTIDE SEQUENCE [LARGE SCALE GENOMIC DNA]</scope>
    <source>
        <strain evidence="1 2">S3M1</strain>
    </source>
</reference>